<name>A0A6L9EAZ5_9FLAO</name>
<feature type="domain" description="UspA" evidence="2">
    <location>
        <begin position="209"/>
        <end position="278"/>
    </location>
</feature>
<dbReference type="InterPro" id="IPR014729">
    <property type="entry name" value="Rossmann-like_a/b/a_fold"/>
</dbReference>
<dbReference type="CDD" id="cd00293">
    <property type="entry name" value="USP-like"/>
    <property type="match status" value="2"/>
</dbReference>
<dbReference type="PANTHER" id="PTHR46268">
    <property type="entry name" value="STRESS RESPONSE PROTEIN NHAX"/>
    <property type="match status" value="1"/>
</dbReference>
<evidence type="ECO:0000256" key="1">
    <source>
        <dbReference type="ARBA" id="ARBA00008791"/>
    </source>
</evidence>
<sequence>MMNIVLATDFSMNSWDMIITSLKLYAGTKCRFYLFHCYEPELRNYVGSRSTARAGVIVGSLKEVAQARLKETLADIEKVHKNANHSFDILSRQGDIIEALEEIAVEKDIDLIAMGTKGATGAKNIFMGSTAVRILRKISKVPILAVPENTEFQSLKSVIFPTEYAHNYSENTLQPLKKLLSLWPAEILLFHVAQEFTLTEKQKMNRSALKQRLEKLDYGFFKVAVKSTVARAILKFAEEKEAQMITMVKHRHTLLESFIEEPVIKKVSLNTSIPILVLQGA</sequence>
<feature type="domain" description="UspA" evidence="2">
    <location>
        <begin position="2"/>
        <end position="147"/>
    </location>
</feature>
<dbReference type="Gene3D" id="3.40.50.620">
    <property type="entry name" value="HUPs"/>
    <property type="match status" value="2"/>
</dbReference>
<dbReference type="PRINTS" id="PR01438">
    <property type="entry name" value="UNVRSLSTRESS"/>
</dbReference>
<proteinExistence type="inferred from homology"/>
<evidence type="ECO:0000259" key="2">
    <source>
        <dbReference type="Pfam" id="PF00582"/>
    </source>
</evidence>
<dbReference type="InterPro" id="IPR006016">
    <property type="entry name" value="UspA"/>
</dbReference>
<dbReference type="AlphaFoldDB" id="A0A6L9EAZ5"/>
<organism evidence="3 4">
    <name type="scientific">Poritiphilus flavus</name>
    <dbReference type="NCBI Taxonomy" id="2697053"/>
    <lineage>
        <taxon>Bacteria</taxon>
        <taxon>Pseudomonadati</taxon>
        <taxon>Bacteroidota</taxon>
        <taxon>Flavobacteriia</taxon>
        <taxon>Flavobacteriales</taxon>
        <taxon>Flavobacteriaceae</taxon>
        <taxon>Poritiphilus</taxon>
    </lineage>
</organism>
<gene>
    <name evidence="3" type="ORF">GTQ38_07935</name>
</gene>
<comment type="similarity">
    <text evidence="1">Belongs to the universal stress protein A family.</text>
</comment>
<comment type="caution">
    <text evidence="3">The sequence shown here is derived from an EMBL/GenBank/DDBJ whole genome shotgun (WGS) entry which is preliminary data.</text>
</comment>
<protein>
    <submittedName>
        <fullName evidence="3">Universal stress protein</fullName>
    </submittedName>
</protein>
<dbReference type="RefSeq" id="WP_161434959.1">
    <property type="nucleotide sequence ID" value="NZ_WXYO01000003.1"/>
</dbReference>
<dbReference type="Proteomes" id="UP000475249">
    <property type="component" value="Unassembled WGS sequence"/>
</dbReference>
<keyword evidence="4" id="KW-1185">Reference proteome</keyword>
<accession>A0A6L9EAZ5</accession>
<dbReference type="InterPro" id="IPR006015">
    <property type="entry name" value="Universal_stress_UspA"/>
</dbReference>
<evidence type="ECO:0000313" key="3">
    <source>
        <dbReference type="EMBL" id="NAS11925.1"/>
    </source>
</evidence>
<evidence type="ECO:0000313" key="4">
    <source>
        <dbReference type="Proteomes" id="UP000475249"/>
    </source>
</evidence>
<dbReference type="EMBL" id="WXYO01000003">
    <property type="protein sequence ID" value="NAS11925.1"/>
    <property type="molecule type" value="Genomic_DNA"/>
</dbReference>
<dbReference type="Pfam" id="PF00582">
    <property type="entry name" value="Usp"/>
    <property type="match status" value="2"/>
</dbReference>
<reference evidence="3 4" key="1">
    <citation type="submission" date="2020-01" db="EMBL/GenBank/DDBJ databases">
        <title>Bacteria diversity of Porities sp.</title>
        <authorList>
            <person name="Wang G."/>
        </authorList>
    </citation>
    <scope>NUCLEOTIDE SEQUENCE [LARGE SCALE GENOMIC DNA]</scope>
    <source>
        <strain evidence="3 4">R33</strain>
    </source>
</reference>
<dbReference type="SUPFAM" id="SSF52402">
    <property type="entry name" value="Adenine nucleotide alpha hydrolases-like"/>
    <property type="match status" value="2"/>
</dbReference>
<dbReference type="PANTHER" id="PTHR46268:SF6">
    <property type="entry name" value="UNIVERSAL STRESS PROTEIN UP12"/>
    <property type="match status" value="1"/>
</dbReference>